<sequence>MTAIVNRAFAWCVYAILFTASSLTTAAPLGQASSVQDDNKRIVTDAFDRWAAGGTTFFNDLLHDNVVWRIKGSGPSAGEFRGRDVFLERAVRPFANRLSTPVRPTTVRLFADGDHVIAHWEGDGVARDGKPYANSYSWIMLMQDGKAAEVTAYLDLAPYDDILRRIPLPAR</sequence>
<evidence type="ECO:0000313" key="3">
    <source>
        <dbReference type="EMBL" id="KGT81721.1"/>
    </source>
</evidence>
<dbReference type="GO" id="GO:0016853">
    <property type="term" value="F:isomerase activity"/>
    <property type="evidence" value="ECO:0007669"/>
    <property type="project" value="UniProtKB-KW"/>
</dbReference>
<dbReference type="InterPro" id="IPR032710">
    <property type="entry name" value="NTF2-like_dom_sf"/>
</dbReference>
<dbReference type="Proteomes" id="UP000030377">
    <property type="component" value="Unassembled WGS sequence"/>
</dbReference>
<comment type="caution">
    <text evidence="3">The sequence shown here is derived from an EMBL/GenBank/DDBJ whole genome shotgun (WGS) entry which is preliminary data.</text>
</comment>
<dbReference type="EMBL" id="JRPN01000001">
    <property type="protein sequence ID" value="KGT81721.1"/>
    <property type="molecule type" value="Genomic_DNA"/>
</dbReference>
<dbReference type="PANTHER" id="PTHR41252:SF1">
    <property type="entry name" value="BLR2505 PROTEIN"/>
    <property type="match status" value="1"/>
</dbReference>
<evidence type="ECO:0000259" key="2">
    <source>
        <dbReference type="Pfam" id="PF12680"/>
    </source>
</evidence>
<name>A0A0A3Y8I8_BRAJP</name>
<dbReference type="Pfam" id="PF12680">
    <property type="entry name" value="SnoaL_2"/>
    <property type="match status" value="1"/>
</dbReference>
<gene>
    <name evidence="3" type="ORF">MA20_03090</name>
</gene>
<keyword evidence="1" id="KW-0732">Signal</keyword>
<proteinExistence type="predicted"/>
<protein>
    <submittedName>
        <fullName evidence="3">Ketosteroid isomerase</fullName>
    </submittedName>
</protein>
<keyword evidence="3" id="KW-0413">Isomerase</keyword>
<evidence type="ECO:0000256" key="1">
    <source>
        <dbReference type="SAM" id="SignalP"/>
    </source>
</evidence>
<dbReference type="RefSeq" id="WP_041953440.1">
    <property type="nucleotide sequence ID" value="NZ_CP081350.1"/>
</dbReference>
<accession>A0A0A3Y8I8</accession>
<dbReference type="SUPFAM" id="SSF54427">
    <property type="entry name" value="NTF2-like"/>
    <property type="match status" value="1"/>
</dbReference>
<evidence type="ECO:0000313" key="4">
    <source>
        <dbReference type="Proteomes" id="UP000030377"/>
    </source>
</evidence>
<dbReference type="AlphaFoldDB" id="A0A0A3Y8I8"/>
<reference evidence="3 4" key="1">
    <citation type="submission" date="2014-09" db="EMBL/GenBank/DDBJ databases">
        <title>Draft genome of Bradyrhizobium japonicum Is-34.</title>
        <authorList>
            <person name="Tsurumaru H."/>
            <person name="Yamakawa T."/>
            <person name="Hashimoto S."/>
            <person name="Okizaki K."/>
            <person name="Kanesaki Y."/>
            <person name="Yoshikawa H."/>
            <person name="Yajima S."/>
        </authorList>
    </citation>
    <scope>NUCLEOTIDE SEQUENCE [LARGE SCALE GENOMIC DNA]</scope>
    <source>
        <strain evidence="3 4">Is-34</strain>
    </source>
</reference>
<dbReference type="InterPro" id="IPR037401">
    <property type="entry name" value="SnoaL-like"/>
</dbReference>
<dbReference type="Gene3D" id="3.10.450.50">
    <property type="match status" value="1"/>
</dbReference>
<dbReference type="PANTHER" id="PTHR41252">
    <property type="entry name" value="BLR2505 PROTEIN"/>
    <property type="match status" value="1"/>
</dbReference>
<organism evidence="3 4">
    <name type="scientific">Bradyrhizobium japonicum</name>
    <dbReference type="NCBI Taxonomy" id="375"/>
    <lineage>
        <taxon>Bacteria</taxon>
        <taxon>Pseudomonadati</taxon>
        <taxon>Pseudomonadota</taxon>
        <taxon>Alphaproteobacteria</taxon>
        <taxon>Hyphomicrobiales</taxon>
        <taxon>Nitrobacteraceae</taxon>
        <taxon>Bradyrhizobium</taxon>
    </lineage>
</organism>
<feature type="chain" id="PRO_5002005029" evidence="1">
    <location>
        <begin position="27"/>
        <end position="171"/>
    </location>
</feature>
<feature type="domain" description="SnoaL-like" evidence="2">
    <location>
        <begin position="43"/>
        <end position="149"/>
    </location>
</feature>
<feature type="signal peptide" evidence="1">
    <location>
        <begin position="1"/>
        <end position="26"/>
    </location>
</feature>